<evidence type="ECO:0000256" key="1">
    <source>
        <dbReference type="ARBA" id="ARBA00002286"/>
    </source>
</evidence>
<feature type="domain" description="Transposase IS4-like" evidence="2">
    <location>
        <begin position="3"/>
        <end position="76"/>
    </location>
</feature>
<dbReference type="KEGG" id="bcz:pE33L466_0434"/>
<geneLocation type="plasmid" evidence="3 4">
    <name>pE33L466</name>
</geneLocation>
<sequence length="94" mass="11440">MAHHKKMKKKMPKTVRKVNLLVTNTSSEKLPATEVYIFYSLRWQVEILFKIWKSIFRIHISKRMELEQFQCHLYGQRLRLCLVASVTYQMRRLL</sequence>
<dbReference type="InterPro" id="IPR012337">
    <property type="entry name" value="RNaseH-like_sf"/>
</dbReference>
<keyword evidence="3" id="KW-0614">Plasmid</keyword>
<dbReference type="Proteomes" id="UP000002612">
    <property type="component" value="Plasmid pE33L466"/>
</dbReference>
<comment type="function">
    <text evidence="1">Involved in the transposition of the insertion sequence.</text>
</comment>
<dbReference type="GO" id="GO:0003677">
    <property type="term" value="F:DNA binding"/>
    <property type="evidence" value="ECO:0007669"/>
    <property type="project" value="InterPro"/>
</dbReference>
<name>Q4V137_BACCZ</name>
<reference evidence="4" key="1">
    <citation type="journal article" date="2006" name="J. Bacteriol.">
        <title>Pathogenomic sequence analysis of Bacillus cereus and Bacillus thuringiensis isolates closely related to Bacillus anthracis.</title>
        <authorList>
            <person name="Han C.S."/>
            <person name="Xie G."/>
            <person name="Challacombe J.F."/>
            <person name="Altherr M.R."/>
            <person name="Bhotika S.S."/>
            <person name="Brown N."/>
            <person name="Bruce D."/>
            <person name="Campbell C.S."/>
            <person name="Campbell M.L."/>
            <person name="Chen J."/>
            <person name="Chertkov O."/>
            <person name="Cleland C."/>
            <person name="Dimitrijevic M."/>
            <person name="Doggett N.A."/>
            <person name="Fawcett J.J."/>
            <person name="Glavina T."/>
            <person name="Goodwin L.A."/>
            <person name="Green L.D."/>
            <person name="Hill K.K."/>
            <person name="Hitchcock P."/>
            <person name="Jackson P.J."/>
            <person name="Keim P."/>
            <person name="Kewalramani A.R."/>
            <person name="Longmire J."/>
            <person name="Lucas S."/>
            <person name="Malfatti S."/>
            <person name="McMurry K."/>
            <person name="Meincke L.J."/>
            <person name="Misra M."/>
            <person name="Moseman B.L."/>
            <person name="Mundt M."/>
            <person name="Munk A.C."/>
            <person name="Okinaka R.T."/>
            <person name="Parson-Quintana B."/>
            <person name="Reilly L.P."/>
            <person name="Richardson P."/>
            <person name="Robinson D.L."/>
            <person name="Rubin E."/>
            <person name="Saunders E."/>
            <person name="Tapia R."/>
            <person name="Tesmer J.G."/>
            <person name="Thayer N."/>
            <person name="Thompson L.S."/>
            <person name="Tice H."/>
            <person name="Ticknor L.O."/>
            <person name="Wills P.L."/>
            <person name="Brettin T.S."/>
            <person name="Gilna P."/>
        </authorList>
    </citation>
    <scope>NUCLEOTIDE SEQUENCE [LARGE SCALE GENOMIC DNA]</scope>
    <source>
        <strain evidence="4">ZK / E33L</strain>
        <plasmid evidence="4">pE33L466</plasmid>
    </source>
</reference>
<dbReference type="GO" id="GO:0006313">
    <property type="term" value="P:DNA transposition"/>
    <property type="evidence" value="ECO:0007669"/>
    <property type="project" value="InterPro"/>
</dbReference>
<dbReference type="AlphaFoldDB" id="Q4V137"/>
<dbReference type="InterPro" id="IPR002559">
    <property type="entry name" value="Transposase_11"/>
</dbReference>
<evidence type="ECO:0000259" key="2">
    <source>
        <dbReference type="Pfam" id="PF01609"/>
    </source>
</evidence>
<evidence type="ECO:0000313" key="3">
    <source>
        <dbReference type="EMBL" id="AAY60570.1"/>
    </source>
</evidence>
<proteinExistence type="predicted"/>
<evidence type="ECO:0000313" key="4">
    <source>
        <dbReference type="Proteomes" id="UP000002612"/>
    </source>
</evidence>
<dbReference type="Gene3D" id="3.90.350.10">
    <property type="entry name" value="Transposase Inhibitor Protein From Tn5, Chain A, domain 1"/>
    <property type="match status" value="1"/>
</dbReference>
<dbReference type="Pfam" id="PF01609">
    <property type="entry name" value="DDE_Tnp_1"/>
    <property type="match status" value="1"/>
</dbReference>
<gene>
    <name evidence="3" type="primary">tnp</name>
    <name evidence="3" type="ordered locus">pE33L466_0434</name>
</gene>
<protein>
    <submittedName>
        <fullName evidence="3">Possible IS231 transposase</fullName>
    </submittedName>
</protein>
<dbReference type="GO" id="GO:0004803">
    <property type="term" value="F:transposase activity"/>
    <property type="evidence" value="ECO:0007669"/>
    <property type="project" value="InterPro"/>
</dbReference>
<organism evidence="3 4">
    <name type="scientific">Bacillus cereus (strain ZK / E33L)</name>
    <dbReference type="NCBI Taxonomy" id="288681"/>
    <lineage>
        <taxon>Bacteria</taxon>
        <taxon>Bacillati</taxon>
        <taxon>Bacillota</taxon>
        <taxon>Bacilli</taxon>
        <taxon>Bacillales</taxon>
        <taxon>Bacillaceae</taxon>
        <taxon>Bacillus</taxon>
        <taxon>Bacillus cereus group</taxon>
    </lineage>
</organism>
<accession>Q4V137</accession>
<dbReference type="EMBL" id="CP000040">
    <property type="protein sequence ID" value="AAY60570.1"/>
    <property type="molecule type" value="Genomic_DNA"/>
</dbReference>
<dbReference type="SUPFAM" id="SSF53098">
    <property type="entry name" value="Ribonuclease H-like"/>
    <property type="match status" value="1"/>
</dbReference>